<dbReference type="EMBL" id="CAUYUJ010015429">
    <property type="protein sequence ID" value="CAK0853829.1"/>
    <property type="molecule type" value="Genomic_DNA"/>
</dbReference>
<sequence>MRLHLQAAVAMALAALAGSTDTCPGGAGEGDEASALLQPAAARAARRAPAWLRQDPMGACQPSRACATGQESDGCPRRGSCQAGTGWCVCPASTCWDEASDECKCETPNPSVSCVAPGATCPSSASCNPLSGNCECPWSTCWDDAGQTCKALPGIPTPATTPPPCDSNSDFAQRCGMDGYASCPAGYTCNSESPTGASARSGIRHARAWRPRRSPPHASSGRSRGRARRGAPPRPRPPRARGGFAAVLPAEGAEASRGGAPPSGKAPGAPAASAGREEEEEEEESRDRPIPLPRPRPARPCPHRPIRPAIIRTLLKCHTCSIAASILPSEKFG</sequence>
<dbReference type="SUPFAM" id="SSF57184">
    <property type="entry name" value="Growth factor receptor domain"/>
    <property type="match status" value="1"/>
</dbReference>
<dbReference type="InterPro" id="IPR009030">
    <property type="entry name" value="Growth_fac_rcpt_cys_sf"/>
</dbReference>
<feature type="region of interest" description="Disordered" evidence="1">
    <location>
        <begin position="191"/>
        <end position="303"/>
    </location>
</feature>
<feature type="compositionally biased region" description="Pro residues" evidence="1">
    <location>
        <begin position="290"/>
        <end position="300"/>
    </location>
</feature>
<evidence type="ECO:0000256" key="1">
    <source>
        <dbReference type="SAM" id="MobiDB-lite"/>
    </source>
</evidence>
<organism evidence="3 4">
    <name type="scientific">Prorocentrum cordatum</name>
    <dbReference type="NCBI Taxonomy" id="2364126"/>
    <lineage>
        <taxon>Eukaryota</taxon>
        <taxon>Sar</taxon>
        <taxon>Alveolata</taxon>
        <taxon>Dinophyceae</taxon>
        <taxon>Prorocentrales</taxon>
        <taxon>Prorocentraceae</taxon>
        <taxon>Prorocentrum</taxon>
    </lineage>
</organism>
<evidence type="ECO:0000313" key="3">
    <source>
        <dbReference type="EMBL" id="CAK0853829.1"/>
    </source>
</evidence>
<evidence type="ECO:0000313" key="4">
    <source>
        <dbReference type="Proteomes" id="UP001189429"/>
    </source>
</evidence>
<feature type="chain" id="PRO_5047239068" evidence="2">
    <location>
        <begin position="20"/>
        <end position="333"/>
    </location>
</feature>
<dbReference type="Proteomes" id="UP001189429">
    <property type="component" value="Unassembled WGS sequence"/>
</dbReference>
<feature type="compositionally biased region" description="Basic residues" evidence="1">
    <location>
        <begin position="223"/>
        <end position="239"/>
    </location>
</feature>
<feature type="signal peptide" evidence="2">
    <location>
        <begin position="1"/>
        <end position="19"/>
    </location>
</feature>
<proteinExistence type="predicted"/>
<gene>
    <name evidence="3" type="ORF">PCOR1329_LOCUS45176</name>
</gene>
<feature type="compositionally biased region" description="Basic residues" evidence="1">
    <location>
        <begin position="202"/>
        <end position="215"/>
    </location>
</feature>
<name>A0ABN9U844_9DINO</name>
<accession>A0ABN9U844</accession>
<evidence type="ECO:0000256" key="2">
    <source>
        <dbReference type="SAM" id="SignalP"/>
    </source>
</evidence>
<feature type="compositionally biased region" description="Low complexity" evidence="1">
    <location>
        <begin position="255"/>
        <end position="274"/>
    </location>
</feature>
<keyword evidence="2" id="KW-0732">Signal</keyword>
<reference evidence="3" key="1">
    <citation type="submission" date="2023-10" db="EMBL/GenBank/DDBJ databases">
        <authorList>
            <person name="Chen Y."/>
            <person name="Shah S."/>
            <person name="Dougan E. K."/>
            <person name="Thang M."/>
            <person name="Chan C."/>
        </authorList>
    </citation>
    <scope>NUCLEOTIDE SEQUENCE [LARGE SCALE GENOMIC DNA]</scope>
</reference>
<keyword evidence="4" id="KW-1185">Reference proteome</keyword>
<protein>
    <submittedName>
        <fullName evidence="3">Uncharacterized protein</fullName>
    </submittedName>
</protein>
<comment type="caution">
    <text evidence="3">The sequence shown here is derived from an EMBL/GenBank/DDBJ whole genome shotgun (WGS) entry which is preliminary data.</text>
</comment>